<dbReference type="AlphaFoldDB" id="A0A3P9CZT3"/>
<name>A0A3P9CZT3_9CICH</name>
<dbReference type="SUPFAM" id="SSF48726">
    <property type="entry name" value="Immunoglobulin"/>
    <property type="match status" value="3"/>
</dbReference>
<dbReference type="STRING" id="106582.ENSMZEP00005027487"/>
<dbReference type="Proteomes" id="UP000265160">
    <property type="component" value="LG3"/>
</dbReference>
<dbReference type="GO" id="GO:0006955">
    <property type="term" value="P:immune response"/>
    <property type="evidence" value="ECO:0007669"/>
    <property type="project" value="TreeGrafter"/>
</dbReference>
<dbReference type="InterPro" id="IPR003599">
    <property type="entry name" value="Ig_sub"/>
</dbReference>
<feature type="domain" description="Ig-like" evidence="3">
    <location>
        <begin position="170"/>
        <end position="238"/>
    </location>
</feature>
<proteinExistence type="predicted"/>
<keyword evidence="5" id="KW-1185">Reference proteome</keyword>
<dbReference type="GeneTree" id="ENSGT01120000273181"/>
<evidence type="ECO:0000259" key="3">
    <source>
        <dbReference type="PROSITE" id="PS50835"/>
    </source>
</evidence>
<dbReference type="GO" id="GO:0007166">
    <property type="term" value="P:cell surface receptor signaling pathway"/>
    <property type="evidence" value="ECO:0007669"/>
    <property type="project" value="TreeGrafter"/>
</dbReference>
<dbReference type="PROSITE" id="PS50835">
    <property type="entry name" value="IG_LIKE"/>
    <property type="match status" value="2"/>
</dbReference>
<protein>
    <recommendedName>
        <fullName evidence="3">Ig-like domain-containing protein</fullName>
    </recommendedName>
</protein>
<organism evidence="4 5">
    <name type="scientific">Maylandia zebra</name>
    <name type="common">zebra mbuna</name>
    <dbReference type="NCBI Taxonomy" id="106582"/>
    <lineage>
        <taxon>Eukaryota</taxon>
        <taxon>Metazoa</taxon>
        <taxon>Chordata</taxon>
        <taxon>Craniata</taxon>
        <taxon>Vertebrata</taxon>
        <taxon>Euteleostomi</taxon>
        <taxon>Actinopterygii</taxon>
        <taxon>Neopterygii</taxon>
        <taxon>Teleostei</taxon>
        <taxon>Neoteleostei</taxon>
        <taxon>Acanthomorphata</taxon>
        <taxon>Ovalentaria</taxon>
        <taxon>Cichlomorphae</taxon>
        <taxon>Cichliformes</taxon>
        <taxon>Cichlidae</taxon>
        <taxon>African cichlids</taxon>
        <taxon>Pseudocrenilabrinae</taxon>
        <taxon>Haplochromini</taxon>
        <taxon>Maylandia</taxon>
        <taxon>Maylandia zebra complex</taxon>
    </lineage>
</organism>
<evidence type="ECO:0000256" key="2">
    <source>
        <dbReference type="ARBA" id="ARBA00023157"/>
    </source>
</evidence>
<sequence length="292" mass="32375">QLISPLRVIGCNETNKPRPTITAERRTIPAGGNATLSCSVGSYNEWKYFWFRRRGNPVFFTEDSDPSTIEKRGEFKLSSKAVVSLDPSWPLIFSGEKITVRCQISLGGSTEWEYEWSKPDSSTVMANNAYLNLNASVISSGSYRCMGKNKQELYSVTEWSDVITLTVSGKKASISADSRVFLEGDTVTLTCSVTPSTAGWSYYWYRGKKTSEPLTMAEVVLHSDGQIGVSQEGDYWCRGGRGNPVYYTDYSDVISIKKTGECTLYQVGKTLSCLVSSKQTLCCCYSSNYEPG</sequence>
<dbReference type="GO" id="GO:0009897">
    <property type="term" value="C:external side of plasma membrane"/>
    <property type="evidence" value="ECO:0007669"/>
    <property type="project" value="TreeGrafter"/>
</dbReference>
<reference evidence="4" key="3">
    <citation type="submission" date="2025-09" db="UniProtKB">
        <authorList>
            <consortium name="Ensembl"/>
        </authorList>
    </citation>
    <scope>IDENTIFICATION</scope>
</reference>
<dbReference type="Gene3D" id="2.60.40.10">
    <property type="entry name" value="Immunoglobulins"/>
    <property type="match status" value="3"/>
</dbReference>
<dbReference type="InterPro" id="IPR007110">
    <property type="entry name" value="Ig-like_dom"/>
</dbReference>
<dbReference type="SMART" id="SM00409">
    <property type="entry name" value="IG"/>
    <property type="match status" value="2"/>
</dbReference>
<reference evidence="4 5" key="1">
    <citation type="journal article" date="2014" name="Nature">
        <title>The genomic substrate for adaptive radiation in African cichlid fish.</title>
        <authorList>
            <person name="Brawand D."/>
            <person name="Wagner C.E."/>
            <person name="Li Y.I."/>
            <person name="Malinsky M."/>
            <person name="Keller I."/>
            <person name="Fan S."/>
            <person name="Simakov O."/>
            <person name="Ng A.Y."/>
            <person name="Lim Z.W."/>
            <person name="Bezault E."/>
            <person name="Turner-Maier J."/>
            <person name="Johnson J."/>
            <person name="Alcazar R."/>
            <person name="Noh H.J."/>
            <person name="Russell P."/>
            <person name="Aken B."/>
            <person name="Alfoldi J."/>
            <person name="Amemiya C."/>
            <person name="Azzouzi N."/>
            <person name="Baroiller J.F."/>
            <person name="Barloy-Hubler F."/>
            <person name="Berlin A."/>
            <person name="Bloomquist R."/>
            <person name="Carleton K.L."/>
            <person name="Conte M.A."/>
            <person name="D'Cotta H."/>
            <person name="Eshel O."/>
            <person name="Gaffney L."/>
            <person name="Galibert F."/>
            <person name="Gante H.F."/>
            <person name="Gnerre S."/>
            <person name="Greuter L."/>
            <person name="Guyon R."/>
            <person name="Haddad N.S."/>
            <person name="Haerty W."/>
            <person name="Harris R.M."/>
            <person name="Hofmann H.A."/>
            <person name="Hourlier T."/>
            <person name="Hulata G."/>
            <person name="Jaffe D.B."/>
            <person name="Lara M."/>
            <person name="Lee A.P."/>
            <person name="MacCallum I."/>
            <person name="Mwaiko S."/>
            <person name="Nikaido M."/>
            <person name="Nishihara H."/>
            <person name="Ozouf-Costaz C."/>
            <person name="Penman D.J."/>
            <person name="Przybylski D."/>
            <person name="Rakotomanga M."/>
            <person name="Renn S.C.P."/>
            <person name="Ribeiro F.J."/>
            <person name="Ron M."/>
            <person name="Salzburger W."/>
            <person name="Sanchez-Pulido L."/>
            <person name="Santos M.E."/>
            <person name="Searle S."/>
            <person name="Sharpe T."/>
            <person name="Swofford R."/>
            <person name="Tan F.J."/>
            <person name="Williams L."/>
            <person name="Young S."/>
            <person name="Yin S."/>
            <person name="Okada N."/>
            <person name="Kocher T.D."/>
            <person name="Miska E.A."/>
            <person name="Lander E.S."/>
            <person name="Venkatesh B."/>
            <person name="Fernald R.D."/>
            <person name="Meyer A."/>
            <person name="Ponting C.P."/>
            <person name="Streelman J.T."/>
            <person name="Lindblad-Toh K."/>
            <person name="Seehausen O."/>
            <person name="Di Palma F."/>
        </authorList>
    </citation>
    <scope>NUCLEOTIDE SEQUENCE</scope>
</reference>
<dbReference type="InterPro" id="IPR050488">
    <property type="entry name" value="Ig_Fc_receptor"/>
</dbReference>
<dbReference type="PANTHER" id="PTHR11481:SF64">
    <property type="entry name" value="FC RECEPTOR-LIKE PROTEIN 4"/>
    <property type="match status" value="1"/>
</dbReference>
<evidence type="ECO:0000256" key="1">
    <source>
        <dbReference type="ARBA" id="ARBA00022729"/>
    </source>
</evidence>
<dbReference type="Ensembl" id="ENSMZET00005028360.1">
    <property type="protein sequence ID" value="ENSMZEP00005027487.1"/>
    <property type="gene ID" value="ENSMZEG00005020491.1"/>
</dbReference>
<keyword evidence="2" id="KW-1015">Disulfide bond</keyword>
<reference evidence="4" key="2">
    <citation type="submission" date="2025-08" db="UniProtKB">
        <authorList>
            <consortium name="Ensembl"/>
        </authorList>
    </citation>
    <scope>IDENTIFICATION</scope>
</reference>
<evidence type="ECO:0000313" key="4">
    <source>
        <dbReference type="Ensembl" id="ENSMZEP00005027487.1"/>
    </source>
</evidence>
<feature type="domain" description="Ig-like" evidence="3">
    <location>
        <begin position="66"/>
        <end position="157"/>
    </location>
</feature>
<keyword evidence="1" id="KW-0732">Signal</keyword>
<dbReference type="PANTHER" id="PTHR11481">
    <property type="entry name" value="IMMUNOGLOBULIN FC RECEPTOR"/>
    <property type="match status" value="1"/>
</dbReference>
<accession>A0A3P9CZT3</accession>
<dbReference type="GO" id="GO:0004888">
    <property type="term" value="F:transmembrane signaling receptor activity"/>
    <property type="evidence" value="ECO:0007669"/>
    <property type="project" value="TreeGrafter"/>
</dbReference>
<dbReference type="InterPro" id="IPR013783">
    <property type="entry name" value="Ig-like_fold"/>
</dbReference>
<evidence type="ECO:0000313" key="5">
    <source>
        <dbReference type="Proteomes" id="UP000265160"/>
    </source>
</evidence>
<dbReference type="InterPro" id="IPR036179">
    <property type="entry name" value="Ig-like_dom_sf"/>
</dbReference>